<dbReference type="Proteomes" id="UP000011713">
    <property type="component" value="Unassembled WGS sequence"/>
</dbReference>
<dbReference type="EMBL" id="JH598179">
    <property type="status" value="NOT_ANNOTATED_CDS"/>
    <property type="molecule type" value="Genomic_DNA"/>
</dbReference>
<proteinExistence type="predicted"/>
<dbReference type="EnsemblProtists" id="HpaT800938">
    <property type="protein sequence ID" value="HpaP800938"/>
    <property type="gene ID" value="HpaG800938"/>
</dbReference>
<dbReference type="HOGENOM" id="CLU_2459523_0_0_1"/>
<dbReference type="STRING" id="559515.M4B3T9"/>
<dbReference type="eggNOG" id="KOG2585">
    <property type="taxonomic scope" value="Eukaryota"/>
</dbReference>
<name>M4B3T9_HYAAE</name>
<dbReference type="InterPro" id="IPR036652">
    <property type="entry name" value="YjeF_N_dom_sf"/>
</dbReference>
<dbReference type="Gene3D" id="3.40.50.10260">
    <property type="entry name" value="YjeF N-terminal domain"/>
    <property type="match status" value="1"/>
</dbReference>
<keyword evidence="2" id="KW-1185">Reference proteome</keyword>
<protein>
    <submittedName>
        <fullName evidence="1">Uncharacterized protein</fullName>
    </submittedName>
</protein>
<organism evidence="1 2">
    <name type="scientific">Hyaloperonospora arabidopsidis (strain Emoy2)</name>
    <name type="common">Downy mildew agent</name>
    <name type="synonym">Peronospora arabidopsidis</name>
    <dbReference type="NCBI Taxonomy" id="559515"/>
    <lineage>
        <taxon>Eukaryota</taxon>
        <taxon>Sar</taxon>
        <taxon>Stramenopiles</taxon>
        <taxon>Oomycota</taxon>
        <taxon>Peronosporomycetes</taxon>
        <taxon>Peronosporales</taxon>
        <taxon>Peronosporaceae</taxon>
        <taxon>Hyaloperonospora</taxon>
    </lineage>
</organism>
<accession>M4B3T9</accession>
<evidence type="ECO:0000313" key="2">
    <source>
        <dbReference type="Proteomes" id="UP000011713"/>
    </source>
</evidence>
<reference evidence="1" key="2">
    <citation type="submission" date="2015-06" db="UniProtKB">
        <authorList>
            <consortium name="EnsemblProtists"/>
        </authorList>
    </citation>
    <scope>IDENTIFICATION</scope>
    <source>
        <strain evidence="1">Emoy2</strain>
    </source>
</reference>
<dbReference type="InParanoid" id="M4B3T9"/>
<dbReference type="AlphaFoldDB" id="M4B3T9"/>
<evidence type="ECO:0000313" key="1">
    <source>
        <dbReference type="EnsemblProtists" id="HpaP800938"/>
    </source>
</evidence>
<dbReference type="VEuPathDB" id="FungiDB:HpaG800938"/>
<reference evidence="2" key="1">
    <citation type="journal article" date="2010" name="Science">
        <title>Signatures of adaptation to obligate biotrophy in the Hyaloperonospora arabidopsidis genome.</title>
        <authorList>
            <person name="Baxter L."/>
            <person name="Tripathy S."/>
            <person name="Ishaque N."/>
            <person name="Boot N."/>
            <person name="Cabral A."/>
            <person name="Kemen E."/>
            <person name="Thines M."/>
            <person name="Ah-Fong A."/>
            <person name="Anderson R."/>
            <person name="Badejoko W."/>
            <person name="Bittner-Eddy P."/>
            <person name="Boore J.L."/>
            <person name="Chibucos M.C."/>
            <person name="Coates M."/>
            <person name="Dehal P."/>
            <person name="Delehaunty K."/>
            <person name="Dong S."/>
            <person name="Downton P."/>
            <person name="Dumas B."/>
            <person name="Fabro G."/>
            <person name="Fronick C."/>
            <person name="Fuerstenberg S.I."/>
            <person name="Fulton L."/>
            <person name="Gaulin E."/>
            <person name="Govers F."/>
            <person name="Hughes L."/>
            <person name="Humphray S."/>
            <person name="Jiang R.H."/>
            <person name="Judelson H."/>
            <person name="Kamoun S."/>
            <person name="Kyung K."/>
            <person name="Meijer H."/>
            <person name="Minx P."/>
            <person name="Morris P."/>
            <person name="Nelson J."/>
            <person name="Phuntumart V."/>
            <person name="Qutob D."/>
            <person name="Rehmany A."/>
            <person name="Rougon-Cardoso A."/>
            <person name="Ryden P."/>
            <person name="Torto-Alalibo T."/>
            <person name="Studholme D."/>
            <person name="Wang Y."/>
            <person name="Win J."/>
            <person name="Wood J."/>
            <person name="Clifton S.W."/>
            <person name="Rogers J."/>
            <person name="Van den Ackerveken G."/>
            <person name="Jones J.D."/>
            <person name="McDowell J.M."/>
            <person name="Beynon J."/>
            <person name="Tyler B.M."/>
        </authorList>
    </citation>
    <scope>NUCLEOTIDE SEQUENCE [LARGE SCALE GENOMIC DNA]</scope>
    <source>
        <strain evidence="2">Emoy2</strain>
    </source>
</reference>
<sequence length="89" mass="9900">MLVSLTVPKPCAKYFEGPGKTHYVGGRFVPKSLAKEFNLELPIYPGVEPFFMRSFAFTGGKMECWTAARVSPIVVRLSALLSCIRKRSS</sequence>